<keyword evidence="5" id="KW-1185">Reference proteome</keyword>
<dbReference type="PANTHER" id="PTHR11927:SF9">
    <property type="entry name" value="L-FUCOSYLTRANSFERASE"/>
    <property type="match status" value="1"/>
</dbReference>
<dbReference type="PANTHER" id="PTHR11927">
    <property type="entry name" value="GALACTOSIDE 2-L-FUCOSYLTRANSFERASE"/>
    <property type="match status" value="1"/>
</dbReference>
<keyword evidence="3" id="KW-0812">Transmembrane</keyword>
<dbReference type="EMBL" id="VSRR010017366">
    <property type="protein sequence ID" value="MPC60295.1"/>
    <property type="molecule type" value="Genomic_DNA"/>
</dbReference>
<keyword evidence="2 3" id="KW-0808">Transferase</keyword>
<keyword evidence="3" id="KW-0472">Membrane</keyword>
<keyword evidence="1 3" id="KW-0328">Glycosyltransferase</keyword>
<evidence type="ECO:0000256" key="3">
    <source>
        <dbReference type="RuleBase" id="RU363129"/>
    </source>
</evidence>
<keyword evidence="3" id="KW-0333">Golgi apparatus</keyword>
<comment type="caution">
    <text evidence="4">The sequence shown here is derived from an EMBL/GenBank/DDBJ whole genome shotgun (WGS) entry which is preliminary data.</text>
</comment>
<dbReference type="GO" id="GO:0008107">
    <property type="term" value="F:galactoside 2-alpha-L-fucosyltransferase activity"/>
    <property type="evidence" value="ECO:0007669"/>
    <property type="project" value="InterPro"/>
</dbReference>
<keyword evidence="3" id="KW-1133">Transmembrane helix</keyword>
<organism evidence="4 5">
    <name type="scientific">Portunus trituberculatus</name>
    <name type="common">Swimming crab</name>
    <name type="synonym">Neptunus trituberculatus</name>
    <dbReference type="NCBI Taxonomy" id="210409"/>
    <lineage>
        <taxon>Eukaryota</taxon>
        <taxon>Metazoa</taxon>
        <taxon>Ecdysozoa</taxon>
        <taxon>Arthropoda</taxon>
        <taxon>Crustacea</taxon>
        <taxon>Multicrustacea</taxon>
        <taxon>Malacostraca</taxon>
        <taxon>Eumalacostraca</taxon>
        <taxon>Eucarida</taxon>
        <taxon>Decapoda</taxon>
        <taxon>Pleocyemata</taxon>
        <taxon>Brachyura</taxon>
        <taxon>Eubrachyura</taxon>
        <taxon>Portunoidea</taxon>
        <taxon>Portunidae</taxon>
        <taxon>Portuninae</taxon>
        <taxon>Portunus</taxon>
    </lineage>
</organism>
<evidence type="ECO:0000313" key="4">
    <source>
        <dbReference type="EMBL" id="MPC60295.1"/>
    </source>
</evidence>
<dbReference type="EC" id="2.4.1.-" evidence="3"/>
<keyword evidence="3" id="KW-0735">Signal-anchor</keyword>
<dbReference type="GO" id="GO:0005975">
    <property type="term" value="P:carbohydrate metabolic process"/>
    <property type="evidence" value="ECO:0007669"/>
    <property type="project" value="InterPro"/>
</dbReference>
<dbReference type="UniPathway" id="UPA00378"/>
<comment type="similarity">
    <text evidence="3">Belongs to the glycosyltransferase 11 family.</text>
</comment>
<dbReference type="AlphaFoldDB" id="A0A5B7GSG5"/>
<dbReference type="Pfam" id="PF01531">
    <property type="entry name" value="Glyco_transf_11"/>
    <property type="match status" value="1"/>
</dbReference>
<dbReference type="InterPro" id="IPR002516">
    <property type="entry name" value="Glyco_trans_11"/>
</dbReference>
<comment type="pathway">
    <text evidence="3">Protein modification; protein glycosylation.</text>
</comment>
<proteinExistence type="inferred from homology"/>
<accession>A0A5B7GSG5</accession>
<evidence type="ECO:0000313" key="5">
    <source>
        <dbReference type="Proteomes" id="UP000324222"/>
    </source>
</evidence>
<evidence type="ECO:0000256" key="1">
    <source>
        <dbReference type="ARBA" id="ARBA00022676"/>
    </source>
</evidence>
<reference evidence="4 5" key="1">
    <citation type="submission" date="2019-05" db="EMBL/GenBank/DDBJ databases">
        <title>Another draft genome of Portunus trituberculatus and its Hox gene families provides insights of decapod evolution.</title>
        <authorList>
            <person name="Jeong J.-H."/>
            <person name="Song I."/>
            <person name="Kim S."/>
            <person name="Choi T."/>
            <person name="Kim D."/>
            <person name="Ryu S."/>
            <person name="Kim W."/>
        </authorList>
    </citation>
    <scope>NUCLEOTIDE SEQUENCE [LARGE SCALE GENOMIC DNA]</scope>
    <source>
        <tissue evidence="4">Muscle</tissue>
    </source>
</reference>
<gene>
    <name evidence="4" type="primary">FUT1_2</name>
    <name evidence="4" type="ORF">E2C01_054334</name>
</gene>
<keyword evidence="3" id="KW-0325">Glycoprotein</keyword>
<dbReference type="Proteomes" id="UP000324222">
    <property type="component" value="Unassembled WGS sequence"/>
</dbReference>
<comment type="subcellular location">
    <subcellularLocation>
        <location evidence="3">Golgi apparatus</location>
        <location evidence="3">Golgi stack membrane</location>
        <topology evidence="3">Single-pass type II membrane protein</topology>
    </subcellularLocation>
</comment>
<protein>
    <recommendedName>
        <fullName evidence="3">L-Fucosyltransferase</fullName>
        <ecNumber evidence="3">2.4.1.-</ecNumber>
    </recommendedName>
</protein>
<evidence type="ECO:0000256" key="2">
    <source>
        <dbReference type="ARBA" id="ARBA00022679"/>
    </source>
</evidence>
<feature type="transmembrane region" description="Helical" evidence="3">
    <location>
        <begin position="9"/>
        <end position="30"/>
    </location>
</feature>
<sequence>MAIIQQKKTIIWILGFLCLVNSFVIIELSYRHQWISTNVANNTVLQLPKTVLVNLLKIYRNLTVNAIASTRKEPAGPCLTLIEKPKPSQSGCFSYFSKLQVQPVPENDCDKPYVTINKSGRLGNKMCQYASLYILRHLFGVAIFDEMHTTLDKIFKNIDIPVKKPDCFVGKAKSTTYKSLYDKLYRAEATAQNTIISNIITEPLLDTPYHIYSYAAPRDLLLEYRKLIHSLFIFRDEVRQNAIRNIDTALRSFNATYHHRDFPIVTVHVRRTDYTKHLKNRINLTQLDKVYYTNAFEFYKKR</sequence>
<dbReference type="GO" id="GO:0032580">
    <property type="term" value="C:Golgi cisterna membrane"/>
    <property type="evidence" value="ECO:0007669"/>
    <property type="project" value="UniProtKB-SubCell"/>
</dbReference>
<name>A0A5B7GSG5_PORTR</name>
<dbReference type="OrthoDB" id="6381556at2759"/>